<dbReference type="Proteomes" id="UP000276133">
    <property type="component" value="Unassembled WGS sequence"/>
</dbReference>
<name>A0A3M7SZK6_BRAPC</name>
<accession>A0A3M7SZK6</accession>
<dbReference type="AlphaFoldDB" id="A0A3M7SZK6"/>
<evidence type="ECO:0000313" key="1">
    <source>
        <dbReference type="EMBL" id="RNA41099.1"/>
    </source>
</evidence>
<proteinExistence type="predicted"/>
<evidence type="ECO:0000313" key="2">
    <source>
        <dbReference type="Proteomes" id="UP000276133"/>
    </source>
</evidence>
<organism evidence="1 2">
    <name type="scientific">Brachionus plicatilis</name>
    <name type="common">Marine rotifer</name>
    <name type="synonym">Brachionus muelleri</name>
    <dbReference type="NCBI Taxonomy" id="10195"/>
    <lineage>
        <taxon>Eukaryota</taxon>
        <taxon>Metazoa</taxon>
        <taxon>Spiralia</taxon>
        <taxon>Gnathifera</taxon>
        <taxon>Rotifera</taxon>
        <taxon>Eurotatoria</taxon>
        <taxon>Monogononta</taxon>
        <taxon>Pseudotrocha</taxon>
        <taxon>Ploima</taxon>
        <taxon>Brachionidae</taxon>
        <taxon>Brachionus</taxon>
    </lineage>
</organism>
<comment type="caution">
    <text evidence="1">The sequence shown here is derived from an EMBL/GenBank/DDBJ whole genome shotgun (WGS) entry which is preliminary data.</text>
</comment>
<reference evidence="1 2" key="1">
    <citation type="journal article" date="2018" name="Sci. Rep.">
        <title>Genomic signatures of local adaptation to the degree of environmental predictability in rotifers.</title>
        <authorList>
            <person name="Franch-Gras L."/>
            <person name="Hahn C."/>
            <person name="Garcia-Roger E.M."/>
            <person name="Carmona M.J."/>
            <person name="Serra M."/>
            <person name="Gomez A."/>
        </authorList>
    </citation>
    <scope>NUCLEOTIDE SEQUENCE [LARGE SCALE GENOMIC DNA]</scope>
    <source>
        <strain evidence="1">HYR1</strain>
    </source>
</reference>
<dbReference type="EMBL" id="REGN01000559">
    <property type="protein sequence ID" value="RNA41099.1"/>
    <property type="molecule type" value="Genomic_DNA"/>
</dbReference>
<protein>
    <submittedName>
        <fullName evidence="1">Uncharacterized protein</fullName>
    </submittedName>
</protein>
<gene>
    <name evidence="1" type="ORF">BpHYR1_006556</name>
</gene>
<keyword evidence="2" id="KW-1185">Reference proteome</keyword>
<sequence>MLNRTYVTNQNIESEIKKWKCCFEGLIFTDSCVPILITRKILSCWTYFHVPYSKNVAKDIPKRRALTLKDRKRKAASQAITIQKSKSPKVIGTVSTLCYDFVEAILIDIQSTTLT</sequence>